<name>A0A420NH60_FUSOX</name>
<comment type="caution">
    <text evidence="1">The sequence shown here is derived from an EMBL/GenBank/DDBJ whole genome shotgun (WGS) entry which is preliminary data.</text>
</comment>
<accession>A0A420NH60</accession>
<evidence type="ECO:0000313" key="1">
    <source>
        <dbReference type="EMBL" id="RKK66878.1"/>
    </source>
</evidence>
<sequence>MHYLRRRKRMLRLRKRRLRLLRRMLRLRGRTFRLRGCTLRLYKRRLFCQRLGFRHMTSMLRKFLDEKLDETIRLLRTHEEKIWKSKRLTNYRFDSYWRQEQVVRDFRTEYNNLVSQMLSLKATKIHNDITITLNEVSFSIEQFFSERGDIYDELEMDVGSDITRPEVQRWRRAFQKRIFGGGQDCD</sequence>
<proteinExistence type="predicted"/>
<dbReference type="Proteomes" id="UP000285084">
    <property type="component" value="Unassembled WGS sequence"/>
</dbReference>
<reference evidence="1 2" key="1">
    <citation type="journal article" date="2018" name="Sci. Rep.">
        <title>Characterisation of pathogen-specific regions and novel effector candidates in Fusarium oxysporum f. sp. cepae.</title>
        <authorList>
            <person name="Armitage A.D."/>
            <person name="Taylor A."/>
            <person name="Sobczyk M.K."/>
            <person name="Baxter L."/>
            <person name="Greenfield B.P."/>
            <person name="Bates H.J."/>
            <person name="Wilson F."/>
            <person name="Jackson A.C."/>
            <person name="Ott S."/>
            <person name="Harrison R.J."/>
            <person name="Clarkson J.P."/>
        </authorList>
    </citation>
    <scope>NUCLEOTIDE SEQUENCE [LARGE SCALE GENOMIC DNA]</scope>
    <source>
        <strain evidence="1 2">Fo_A13</strain>
    </source>
</reference>
<gene>
    <name evidence="1" type="ORF">BFJ69_g14992</name>
</gene>
<organism evidence="1 2">
    <name type="scientific">Fusarium oxysporum</name>
    <name type="common">Fusarium vascular wilt</name>
    <dbReference type="NCBI Taxonomy" id="5507"/>
    <lineage>
        <taxon>Eukaryota</taxon>
        <taxon>Fungi</taxon>
        <taxon>Dikarya</taxon>
        <taxon>Ascomycota</taxon>
        <taxon>Pezizomycotina</taxon>
        <taxon>Sordariomycetes</taxon>
        <taxon>Hypocreomycetidae</taxon>
        <taxon>Hypocreales</taxon>
        <taxon>Nectriaceae</taxon>
        <taxon>Fusarium</taxon>
        <taxon>Fusarium oxysporum species complex</taxon>
    </lineage>
</organism>
<protein>
    <submittedName>
        <fullName evidence="1">Uncharacterized protein</fullName>
    </submittedName>
</protein>
<evidence type="ECO:0000313" key="2">
    <source>
        <dbReference type="Proteomes" id="UP000285084"/>
    </source>
</evidence>
<dbReference type="EMBL" id="MRCX01000258">
    <property type="protein sequence ID" value="RKK66878.1"/>
    <property type="molecule type" value="Genomic_DNA"/>
</dbReference>
<dbReference type="AlphaFoldDB" id="A0A420NH60"/>